<evidence type="ECO:0000259" key="1">
    <source>
        <dbReference type="Pfam" id="PF01408"/>
    </source>
</evidence>
<dbReference type="GO" id="GO:0005737">
    <property type="term" value="C:cytoplasm"/>
    <property type="evidence" value="ECO:0007669"/>
    <property type="project" value="TreeGrafter"/>
</dbReference>
<dbReference type="Pfam" id="PF02894">
    <property type="entry name" value="GFO_IDH_MocA_C"/>
    <property type="match status" value="1"/>
</dbReference>
<dbReference type="InterPro" id="IPR004104">
    <property type="entry name" value="Gfo/Idh/MocA-like_OxRdtase_C"/>
</dbReference>
<dbReference type="InterPro" id="IPR036291">
    <property type="entry name" value="NAD(P)-bd_dom_sf"/>
</dbReference>
<evidence type="ECO:0000313" key="3">
    <source>
        <dbReference type="EMBL" id="SPO01908.1"/>
    </source>
</evidence>
<dbReference type="GO" id="GO:0000166">
    <property type="term" value="F:nucleotide binding"/>
    <property type="evidence" value="ECO:0007669"/>
    <property type="project" value="InterPro"/>
</dbReference>
<dbReference type="GO" id="GO:0016491">
    <property type="term" value="F:oxidoreductase activity"/>
    <property type="evidence" value="ECO:0007669"/>
    <property type="project" value="TreeGrafter"/>
</dbReference>
<gene>
    <name evidence="3" type="ORF">DNG_04581</name>
</gene>
<dbReference type="PANTHER" id="PTHR42840">
    <property type="entry name" value="NAD(P)-BINDING ROSSMANN-FOLD SUPERFAMILY PROTEIN-RELATED"/>
    <property type="match status" value="1"/>
</dbReference>
<dbReference type="Pfam" id="PF01408">
    <property type="entry name" value="GFO_IDH_MocA"/>
    <property type="match status" value="1"/>
</dbReference>
<dbReference type="Gene3D" id="3.30.360.10">
    <property type="entry name" value="Dihydrodipicolinate Reductase, domain 2"/>
    <property type="match status" value="1"/>
</dbReference>
<name>A0AAE8MXB4_9PEZI</name>
<dbReference type="Gene3D" id="3.40.50.720">
    <property type="entry name" value="NAD(P)-binding Rossmann-like Domain"/>
    <property type="match status" value="1"/>
</dbReference>
<sequence length="350" mass="36904">MATGVALLGAGIFAREQHLPAIEACDTLSLKAIYSRSQSSASTLAGAAKNAPDVYFDSPDSPNTLDALLARTDIQAVIVVLPILTQPDIIKKALEAGKHVLSEKPVAKDVESARELLAWYAAFGGGKAGKPIWSVAENFRFLPSVLSGAEALGKIGGDVVTFALESWGYMEEDNKYFNTAWRKVPEYQGGFLLDAGVHWIAGLRLLLDATSSTVASVSARTALVYERLAPVDTMHGTITTSSGRTGTFAASFASEFKSGLTVSVTTKNGSVSVTPFEVVITTKGENGEKKVDTKKFDRDFGVPSEVKAFAAAIGAGKADDKQSPEEALKDLEILEALLESGKAGGAVKTI</sequence>
<dbReference type="SUPFAM" id="SSF55347">
    <property type="entry name" value="Glyceraldehyde-3-phosphate dehydrogenase-like, C-terminal domain"/>
    <property type="match status" value="1"/>
</dbReference>
<dbReference type="AlphaFoldDB" id="A0AAE8MXB4"/>
<accession>A0AAE8MXB4</accession>
<dbReference type="InterPro" id="IPR000683">
    <property type="entry name" value="Gfo/Idh/MocA-like_OxRdtase_N"/>
</dbReference>
<keyword evidence="4" id="KW-1185">Reference proteome</keyword>
<dbReference type="EMBL" id="ONZQ02000005">
    <property type="protein sequence ID" value="SPO01908.1"/>
    <property type="molecule type" value="Genomic_DNA"/>
</dbReference>
<dbReference type="SUPFAM" id="SSF51735">
    <property type="entry name" value="NAD(P)-binding Rossmann-fold domains"/>
    <property type="match status" value="1"/>
</dbReference>
<feature type="domain" description="Gfo/Idh/MocA-like oxidoreductase N-terminal" evidence="1">
    <location>
        <begin position="5"/>
        <end position="118"/>
    </location>
</feature>
<dbReference type="GO" id="GO:0006740">
    <property type="term" value="P:NADPH regeneration"/>
    <property type="evidence" value="ECO:0007669"/>
    <property type="project" value="TreeGrafter"/>
</dbReference>
<protein>
    <submittedName>
        <fullName evidence="3">Related to dehydrogenases and related proteins</fullName>
    </submittedName>
</protein>
<dbReference type="PANTHER" id="PTHR42840:SF5">
    <property type="entry name" value="NAD(P)-BINDING ROSSMANN-FOLD SUPERFAMILY PROTEIN"/>
    <property type="match status" value="1"/>
</dbReference>
<organism evidence="3 4">
    <name type="scientific">Cephalotrichum gorgonifer</name>
    <dbReference type="NCBI Taxonomy" id="2041049"/>
    <lineage>
        <taxon>Eukaryota</taxon>
        <taxon>Fungi</taxon>
        <taxon>Dikarya</taxon>
        <taxon>Ascomycota</taxon>
        <taxon>Pezizomycotina</taxon>
        <taxon>Sordariomycetes</taxon>
        <taxon>Hypocreomycetidae</taxon>
        <taxon>Microascales</taxon>
        <taxon>Microascaceae</taxon>
        <taxon>Cephalotrichum</taxon>
    </lineage>
</organism>
<comment type="caution">
    <text evidence="3">The sequence shown here is derived from an EMBL/GenBank/DDBJ whole genome shotgun (WGS) entry which is preliminary data.</text>
</comment>
<evidence type="ECO:0000313" key="4">
    <source>
        <dbReference type="Proteomes" id="UP001187682"/>
    </source>
</evidence>
<feature type="domain" description="Gfo/Idh/MocA-like oxidoreductase C-terminal" evidence="2">
    <location>
        <begin position="157"/>
        <end position="348"/>
    </location>
</feature>
<evidence type="ECO:0000259" key="2">
    <source>
        <dbReference type="Pfam" id="PF02894"/>
    </source>
</evidence>
<proteinExistence type="predicted"/>
<dbReference type="Proteomes" id="UP001187682">
    <property type="component" value="Unassembled WGS sequence"/>
</dbReference>
<reference evidence="3" key="1">
    <citation type="submission" date="2018-03" db="EMBL/GenBank/DDBJ databases">
        <authorList>
            <person name="Guldener U."/>
        </authorList>
    </citation>
    <scope>NUCLEOTIDE SEQUENCE</scope>
</reference>